<dbReference type="EMBL" id="LVLJ01001998">
    <property type="protein sequence ID" value="OAE27074.1"/>
    <property type="molecule type" value="Genomic_DNA"/>
</dbReference>
<feature type="region of interest" description="Disordered" evidence="5">
    <location>
        <begin position="44"/>
        <end position="68"/>
    </location>
</feature>
<evidence type="ECO:0000256" key="1">
    <source>
        <dbReference type="ARBA" id="ARBA00004418"/>
    </source>
</evidence>
<dbReference type="AlphaFoldDB" id="A0A176W1Y5"/>
<evidence type="ECO:0000256" key="5">
    <source>
        <dbReference type="SAM" id="MobiDB-lite"/>
    </source>
</evidence>
<dbReference type="Proteomes" id="UP001162541">
    <property type="component" value="Chromosome 3"/>
</dbReference>
<evidence type="ECO:0000256" key="4">
    <source>
        <dbReference type="ARBA" id="ARBA00022764"/>
    </source>
</evidence>
<dbReference type="PRINTS" id="PR00909">
    <property type="entry name" value="SPERMDNBNDNG"/>
</dbReference>
<feature type="compositionally biased region" description="Polar residues" evidence="5">
    <location>
        <begin position="630"/>
        <end position="639"/>
    </location>
</feature>
<protein>
    <submittedName>
        <fullName evidence="7">Uncharacterized protein</fullName>
    </submittedName>
</protein>
<sequence length="697" mass="76257">MSARIGAPRKFRLVPTEDLPRIPGGFSSKAMAMVMAISLPSPARPSKELVQSRVRKSPSSNRSTKRTHLRFDKPLPYLQFFCSSRRRSLRVGTVVAAASVEDGVDGDGTEHESMVLDCYDNSPCAVGLFVEKKPETKSFLEQLIAKLQLVGVLIALGMVIGARVATASVTGPPIDGKRKSSSISYSRSLNSPILVSEGSDPGAREMITADLDDREDQKRINESIVDGTAWSRNDFHGIVQHQAVHINGAALAAEIEGDDEEARREFEVWKATPYALTVPLRLVGLRGSVPPVWLKDFSTSQGKRVKVVAEFQGNLQNIFTDLSTGLSSKQLTPKSALSADLVTIGESWIGRAVSGGLITPMENVEKYEWFQRLGTTWQTYLRRNEFGDVDPHGKVWAIPYRWGKVVIAYNRQKLQQHGIPMIEDWDDLWKPELAGRIAMISSSRDVVGAVLKSLGASYNVKDFETDVPGGRQAVEEKFRSLQKQVRLFDNVQYLKTLGAGEVWVAVGWSGDVIPFAKRTSNITVISPRSGTSLWADLWAIPATPSTSTKVGGRVRGPSPLCYQWIDFCLQSARAASFKEDVFVGASPLVLAGKSGDENPTSESVEDADIGLERVSSVERDESAESDKENPSSSTMMEDSLSFNPIGRDEFLEPLSPTALDDFKLLLSGSAELPKAGLKSLAQKFQNLFSSTGRTIGS</sequence>
<dbReference type="Proteomes" id="UP000077202">
    <property type="component" value="Unassembled WGS sequence"/>
</dbReference>
<dbReference type="Pfam" id="PF13343">
    <property type="entry name" value="SBP_bac_6"/>
    <property type="match status" value="1"/>
</dbReference>
<accession>A0A176W1Y5</accession>
<dbReference type="InterPro" id="IPR001188">
    <property type="entry name" value="Sperm_putr-bd"/>
</dbReference>
<evidence type="ECO:0000313" key="8">
    <source>
        <dbReference type="Proteomes" id="UP000077202"/>
    </source>
</evidence>
<reference evidence="7 8" key="1">
    <citation type="submission" date="2016-03" db="EMBL/GenBank/DDBJ databases">
        <title>Mechanisms controlling the formation of the plant cell surface in tip-growing cells are functionally conserved among land plants.</title>
        <authorList>
            <person name="Honkanen S."/>
            <person name="Jones V.A."/>
            <person name="Morieri G."/>
            <person name="Champion C."/>
            <person name="Hetherington A.J."/>
            <person name="Kelly S."/>
            <person name="Saint-Marcoux D."/>
            <person name="Proust H."/>
            <person name="Prescott H."/>
            <person name="Dolan L."/>
        </authorList>
    </citation>
    <scope>NUCLEOTIDE SEQUENCE [LARGE SCALE GENOMIC DNA]</scope>
    <source>
        <strain evidence="8">cv. Tak-1 and cv. Tak-2</strain>
        <tissue evidence="7">Whole gametophyte</tissue>
    </source>
</reference>
<feature type="compositionally biased region" description="Basic and acidic residues" evidence="5">
    <location>
        <begin position="615"/>
        <end position="629"/>
    </location>
</feature>
<reference evidence="6" key="2">
    <citation type="journal article" date="2019" name="Curr. Biol.">
        <title>Chromatin organization in early land plants reveals an ancestral association between H3K27me3, transposons, and constitutive heterochromatin.</title>
        <authorList>
            <person name="Montgomery S.A."/>
            <person name="Tanizawa Y."/>
            <person name="Galik B."/>
            <person name="Wang N."/>
            <person name="Ito T."/>
            <person name="Mochizuki T."/>
            <person name="Akimcheva S."/>
            <person name="Bowman J."/>
            <person name="Cognat V."/>
            <person name="Drouard L."/>
            <person name="Ekker H."/>
            <person name="Houng S."/>
            <person name="Kohchi T."/>
            <person name="Lin S."/>
            <person name="Liu L.D."/>
            <person name="Nakamura Y."/>
            <person name="Valeeva L.R."/>
            <person name="Shakirov E.V."/>
            <person name="Shippen D.E."/>
            <person name="Wei W."/>
            <person name="Yagura M."/>
            <person name="Yamaoka S."/>
            <person name="Yamato K.T."/>
            <person name="Liu C."/>
            <person name="Berger F."/>
        </authorList>
    </citation>
    <scope>NUCLEOTIDE SEQUENCE [LARGE SCALE GENOMIC DNA]</scope>
    <source>
        <strain evidence="6">Tak-1</strain>
    </source>
</reference>
<keyword evidence="2" id="KW-0813">Transport</keyword>
<evidence type="ECO:0000313" key="6">
    <source>
        <dbReference type="EMBL" id="BBN04789.1"/>
    </source>
</evidence>
<reference evidence="9" key="3">
    <citation type="journal article" date="2020" name="Curr. Biol.">
        <title>Chromatin organization in early land plants reveals an ancestral association between H3K27me3, transposons, and constitutive heterochromatin.</title>
        <authorList>
            <person name="Montgomery S.A."/>
            <person name="Tanizawa Y."/>
            <person name="Galik B."/>
            <person name="Wang N."/>
            <person name="Ito T."/>
            <person name="Mochizuki T."/>
            <person name="Akimcheva S."/>
            <person name="Bowman J.L."/>
            <person name="Cognat V."/>
            <person name="Marechal-Drouard L."/>
            <person name="Ekker H."/>
            <person name="Hong S.F."/>
            <person name="Kohchi T."/>
            <person name="Lin S.S."/>
            <person name="Liu L.D."/>
            <person name="Nakamura Y."/>
            <person name="Valeeva L.R."/>
            <person name="Shakirov E.V."/>
            <person name="Shippen D.E."/>
            <person name="Wei W.L."/>
            <person name="Yagura M."/>
            <person name="Yamaoka S."/>
            <person name="Yamato K.T."/>
            <person name="Liu C."/>
            <person name="Berger F."/>
        </authorList>
    </citation>
    <scope>NUCLEOTIDE SEQUENCE [LARGE SCALE GENOMIC DNA]</scope>
    <source>
        <strain evidence="9">Tak-1</strain>
    </source>
</reference>
<gene>
    <name evidence="7" type="ORF">AXG93_1440s1300</name>
    <name evidence="6" type="ORF">Mp_3g07640</name>
</gene>
<dbReference type="EMBL" id="AP019868">
    <property type="protein sequence ID" value="BBN04789.1"/>
    <property type="molecule type" value="Genomic_DNA"/>
</dbReference>
<dbReference type="GO" id="GO:0019808">
    <property type="term" value="F:polyamine binding"/>
    <property type="evidence" value="ECO:0007669"/>
    <property type="project" value="InterPro"/>
</dbReference>
<evidence type="ECO:0000256" key="2">
    <source>
        <dbReference type="ARBA" id="ARBA00022448"/>
    </source>
</evidence>
<keyword evidence="3" id="KW-0732">Signal</keyword>
<evidence type="ECO:0000313" key="9">
    <source>
        <dbReference type="Proteomes" id="UP001162541"/>
    </source>
</evidence>
<dbReference type="GO" id="GO:0015846">
    <property type="term" value="P:polyamine transport"/>
    <property type="evidence" value="ECO:0007669"/>
    <property type="project" value="InterPro"/>
</dbReference>
<dbReference type="CDD" id="cd13661">
    <property type="entry name" value="PBP2_PotD_PotF_like_1"/>
    <property type="match status" value="1"/>
</dbReference>
<keyword evidence="4" id="KW-0574">Periplasm</keyword>
<evidence type="ECO:0000313" key="7">
    <source>
        <dbReference type="EMBL" id="OAE27074.1"/>
    </source>
</evidence>
<comment type="subcellular location">
    <subcellularLocation>
        <location evidence="1">Periplasm</location>
    </subcellularLocation>
</comment>
<name>A0A176W1Y5_MARPO</name>
<proteinExistence type="predicted"/>
<evidence type="ECO:0000256" key="3">
    <source>
        <dbReference type="ARBA" id="ARBA00022729"/>
    </source>
</evidence>
<keyword evidence="8" id="KW-1185">Reference proteome</keyword>
<dbReference type="PANTHER" id="PTHR30222:SF17">
    <property type="entry name" value="SPERMIDINE_PUTRESCINE-BINDING PERIPLASMIC PROTEIN"/>
    <property type="match status" value="1"/>
</dbReference>
<organism evidence="7 8">
    <name type="scientific">Marchantia polymorpha subsp. ruderalis</name>
    <dbReference type="NCBI Taxonomy" id="1480154"/>
    <lineage>
        <taxon>Eukaryota</taxon>
        <taxon>Viridiplantae</taxon>
        <taxon>Streptophyta</taxon>
        <taxon>Embryophyta</taxon>
        <taxon>Marchantiophyta</taxon>
        <taxon>Marchantiopsida</taxon>
        <taxon>Marchantiidae</taxon>
        <taxon>Marchantiales</taxon>
        <taxon>Marchantiaceae</taxon>
        <taxon>Marchantia</taxon>
    </lineage>
</organism>
<feature type="region of interest" description="Disordered" evidence="5">
    <location>
        <begin position="593"/>
        <end position="639"/>
    </location>
</feature>
<dbReference type="Gene3D" id="3.40.190.10">
    <property type="entry name" value="Periplasmic binding protein-like II"/>
    <property type="match status" value="2"/>
</dbReference>
<dbReference type="PANTHER" id="PTHR30222">
    <property type="entry name" value="SPERMIDINE/PUTRESCINE-BINDING PERIPLASMIC PROTEIN"/>
    <property type="match status" value="1"/>
</dbReference>
<dbReference type="SUPFAM" id="SSF53850">
    <property type="entry name" value="Periplasmic binding protein-like II"/>
    <property type="match status" value="1"/>
</dbReference>